<evidence type="ECO:0000313" key="6">
    <source>
        <dbReference type="RefSeq" id="XP_033575992.1"/>
    </source>
</evidence>
<dbReference type="GO" id="GO:0008270">
    <property type="term" value="F:zinc ion binding"/>
    <property type="evidence" value="ECO:0007669"/>
    <property type="project" value="InterPro"/>
</dbReference>
<dbReference type="Proteomes" id="UP000504636">
    <property type="component" value="Unplaced"/>
</dbReference>
<organism evidence="4">
    <name type="scientific">Mytilinidion resinicola</name>
    <dbReference type="NCBI Taxonomy" id="574789"/>
    <lineage>
        <taxon>Eukaryota</taxon>
        <taxon>Fungi</taxon>
        <taxon>Dikarya</taxon>
        <taxon>Ascomycota</taxon>
        <taxon>Pezizomycotina</taxon>
        <taxon>Dothideomycetes</taxon>
        <taxon>Pleosporomycetidae</taxon>
        <taxon>Mytilinidiales</taxon>
        <taxon>Mytilinidiaceae</taxon>
        <taxon>Mytilinidion</taxon>
    </lineage>
</organism>
<reference evidence="4 6" key="1">
    <citation type="journal article" date="2020" name="Stud. Mycol.">
        <title>101 Dothideomycetes genomes: a test case for predicting lifestyles and emergence of pathogens.</title>
        <authorList>
            <person name="Haridas S."/>
            <person name="Albert R."/>
            <person name="Binder M."/>
            <person name="Bloem J."/>
            <person name="Labutti K."/>
            <person name="Salamov A."/>
            <person name="Andreopoulos B."/>
            <person name="Baker S."/>
            <person name="Barry K."/>
            <person name="Bills G."/>
            <person name="Bluhm B."/>
            <person name="Cannon C."/>
            <person name="Castanera R."/>
            <person name="Culley D."/>
            <person name="Daum C."/>
            <person name="Ezra D."/>
            <person name="Gonzalez J."/>
            <person name="Henrissat B."/>
            <person name="Kuo A."/>
            <person name="Liang C."/>
            <person name="Lipzen A."/>
            <person name="Lutzoni F."/>
            <person name="Magnuson J."/>
            <person name="Mondo S."/>
            <person name="Nolan M."/>
            <person name="Ohm R."/>
            <person name="Pangilinan J."/>
            <person name="Park H.-J."/>
            <person name="Ramirez L."/>
            <person name="Alfaro M."/>
            <person name="Sun H."/>
            <person name="Tritt A."/>
            <person name="Yoshinaga Y."/>
            <person name="Zwiers L.-H."/>
            <person name="Turgeon B."/>
            <person name="Goodwin S."/>
            <person name="Spatafora J."/>
            <person name="Crous P."/>
            <person name="Grigoriev I."/>
        </authorList>
    </citation>
    <scope>NUCLEOTIDE SEQUENCE</scope>
    <source>
        <strain evidence="4 6">CBS 304.34</strain>
    </source>
</reference>
<dbReference type="PROSITE" id="PS00463">
    <property type="entry name" value="ZN2_CY6_FUNGAL_1"/>
    <property type="match status" value="1"/>
</dbReference>
<feature type="compositionally biased region" description="Basic and acidic residues" evidence="2">
    <location>
        <begin position="22"/>
        <end position="31"/>
    </location>
</feature>
<dbReference type="Pfam" id="PF00172">
    <property type="entry name" value="Zn_clus"/>
    <property type="match status" value="1"/>
</dbReference>
<evidence type="ECO:0000259" key="3">
    <source>
        <dbReference type="PROSITE" id="PS50048"/>
    </source>
</evidence>
<dbReference type="InterPro" id="IPR001138">
    <property type="entry name" value="Zn2Cys6_DnaBD"/>
</dbReference>
<protein>
    <recommendedName>
        <fullName evidence="3">Zn(2)-C6 fungal-type domain-containing protein</fullName>
    </recommendedName>
</protein>
<dbReference type="SMART" id="SM00066">
    <property type="entry name" value="GAL4"/>
    <property type="match status" value="1"/>
</dbReference>
<evidence type="ECO:0000313" key="4">
    <source>
        <dbReference type="EMBL" id="KAF2809028.1"/>
    </source>
</evidence>
<keyword evidence="1" id="KW-0539">Nucleus</keyword>
<dbReference type="Pfam" id="PF11905">
    <property type="entry name" value="DUF3425"/>
    <property type="match status" value="1"/>
</dbReference>
<feature type="region of interest" description="Disordered" evidence="2">
    <location>
        <begin position="207"/>
        <end position="262"/>
    </location>
</feature>
<dbReference type="GeneID" id="54466526"/>
<feature type="compositionally biased region" description="Polar residues" evidence="2">
    <location>
        <begin position="208"/>
        <end position="252"/>
    </location>
</feature>
<dbReference type="InterPro" id="IPR021833">
    <property type="entry name" value="DUF3425"/>
</dbReference>
<feature type="domain" description="Zn(2)-C6 fungal-type" evidence="3">
    <location>
        <begin position="50"/>
        <end position="81"/>
    </location>
</feature>
<dbReference type="PANTHER" id="PTHR37012:SF2">
    <property type="entry name" value="BZIP DOMAIN-CONTAINING PROTEIN-RELATED"/>
    <property type="match status" value="1"/>
</dbReference>
<gene>
    <name evidence="4 6" type="ORF">BDZ99DRAFT_521496</name>
</gene>
<dbReference type="RefSeq" id="XP_033575992.1">
    <property type="nucleotide sequence ID" value="XM_033725633.1"/>
</dbReference>
<keyword evidence="5" id="KW-1185">Reference proteome</keyword>
<dbReference type="Gene3D" id="4.10.240.10">
    <property type="entry name" value="Zn(2)-C6 fungal-type DNA-binding domain"/>
    <property type="match status" value="1"/>
</dbReference>
<dbReference type="SUPFAM" id="SSF57701">
    <property type="entry name" value="Zn2/Cys6 DNA-binding domain"/>
    <property type="match status" value="1"/>
</dbReference>
<dbReference type="OrthoDB" id="2985014at2759"/>
<name>A0A6A6YKF6_9PEZI</name>
<reference evidence="6" key="3">
    <citation type="submission" date="2025-04" db="UniProtKB">
        <authorList>
            <consortium name="RefSeq"/>
        </authorList>
    </citation>
    <scope>IDENTIFICATION</scope>
    <source>
        <strain evidence="6">CBS 304.34</strain>
    </source>
</reference>
<dbReference type="EMBL" id="MU003702">
    <property type="protein sequence ID" value="KAF2809028.1"/>
    <property type="molecule type" value="Genomic_DNA"/>
</dbReference>
<reference evidence="6" key="2">
    <citation type="submission" date="2020-04" db="EMBL/GenBank/DDBJ databases">
        <authorList>
            <consortium name="NCBI Genome Project"/>
        </authorList>
    </citation>
    <scope>NUCLEOTIDE SEQUENCE</scope>
    <source>
        <strain evidence="6">CBS 304.34</strain>
    </source>
</reference>
<proteinExistence type="predicted"/>
<feature type="region of interest" description="Disordered" evidence="2">
    <location>
        <begin position="1"/>
        <end position="42"/>
    </location>
</feature>
<evidence type="ECO:0000256" key="1">
    <source>
        <dbReference type="ARBA" id="ARBA00023242"/>
    </source>
</evidence>
<dbReference type="AlphaFoldDB" id="A0A6A6YKF6"/>
<sequence length="540" mass="60636">MSYRGLTDSPILPAPPSHTRGTRADQWKQGEARAASKQKPQKRKQITAVACQPCKQRKSKCDGLRPACSACQQKNTSDCLYDMSADQRRTAALKEKIMQFQDHGEELKEIIQIVCETSDREEAITIVKQLQQGNYHNSTEILTLLKTKVSGFTLSASYRRDQTIDIEYKDKGSLSSPDSVLWALSPQSPVFQTADASWILETVEQKRNPFSPNIPSPSEASIPTYATSSQLSQAPSTLLSGQQASSEQTQSHPYPERKLKRARNFGKPLRETICNQATRIRTSDSRSTPVTPPGTLSTDSTLVPICLVRPASGEYNDLLSECLQSFIMQKRQMIQEGCSAGQVLGPLKLYPTVNNYNTMMYSQSSAPNVCEWVVSMMSWMNIDRHPEKMAMTLLGVLFLTWAIVPSEENYQAMPIWMRPTPTQIIMPHLAWIDMIPWPEIRDSFIRYADQLHGMEGLQTFVSNLSVNWTMQGLDVMVAIPNTNVLALSQVFEAYIRNLDNWSLDPAVLLVYPDLAGMAWFTPTVNNSLGLNKMDGQYMFP</sequence>
<evidence type="ECO:0000256" key="2">
    <source>
        <dbReference type="SAM" id="MobiDB-lite"/>
    </source>
</evidence>
<dbReference type="GO" id="GO:0000981">
    <property type="term" value="F:DNA-binding transcription factor activity, RNA polymerase II-specific"/>
    <property type="evidence" value="ECO:0007669"/>
    <property type="project" value="InterPro"/>
</dbReference>
<dbReference type="PROSITE" id="PS50048">
    <property type="entry name" value="ZN2_CY6_FUNGAL_2"/>
    <property type="match status" value="1"/>
</dbReference>
<evidence type="ECO:0000313" key="5">
    <source>
        <dbReference type="Proteomes" id="UP000504636"/>
    </source>
</evidence>
<dbReference type="InterPro" id="IPR036864">
    <property type="entry name" value="Zn2-C6_fun-type_DNA-bd_sf"/>
</dbReference>
<dbReference type="CDD" id="cd00067">
    <property type="entry name" value="GAL4"/>
    <property type="match status" value="1"/>
</dbReference>
<dbReference type="PANTHER" id="PTHR37012">
    <property type="entry name" value="B-ZIP TRANSCRIPTION FACTOR (EUROFUNG)-RELATED"/>
    <property type="match status" value="1"/>
</dbReference>
<accession>A0A6A6YKF6</accession>